<comment type="caution">
    <text evidence="1">The sequence shown here is derived from an EMBL/GenBank/DDBJ whole genome shotgun (WGS) entry which is preliminary data.</text>
</comment>
<dbReference type="AlphaFoldDB" id="A0A150SGW5"/>
<accession>A0A150SGW5</accession>
<evidence type="ECO:0000313" key="1">
    <source>
        <dbReference type="EMBL" id="KYF97412.1"/>
    </source>
</evidence>
<evidence type="ECO:0000313" key="2">
    <source>
        <dbReference type="Proteomes" id="UP000075515"/>
    </source>
</evidence>
<protein>
    <submittedName>
        <fullName evidence="1">Uncharacterized protein</fullName>
    </submittedName>
</protein>
<organism evidence="1 2">
    <name type="scientific">Sorangium cellulosum</name>
    <name type="common">Polyangium cellulosum</name>
    <dbReference type="NCBI Taxonomy" id="56"/>
    <lineage>
        <taxon>Bacteria</taxon>
        <taxon>Pseudomonadati</taxon>
        <taxon>Myxococcota</taxon>
        <taxon>Polyangia</taxon>
        <taxon>Polyangiales</taxon>
        <taxon>Polyangiaceae</taxon>
        <taxon>Sorangium</taxon>
    </lineage>
</organism>
<proteinExistence type="predicted"/>
<reference evidence="1 2" key="1">
    <citation type="submission" date="2014-02" db="EMBL/GenBank/DDBJ databases">
        <title>The small core and large imbalanced accessory genome model reveals a collaborative survival strategy of Sorangium cellulosum strains in nature.</title>
        <authorList>
            <person name="Han K."/>
            <person name="Peng R."/>
            <person name="Blom J."/>
            <person name="Li Y.-Z."/>
        </authorList>
    </citation>
    <scope>NUCLEOTIDE SEQUENCE [LARGE SCALE GENOMIC DNA]</scope>
    <source>
        <strain evidence="1 2">So0149</strain>
    </source>
</reference>
<sequence length="101" mass="10159">MGSPGIAKIRVVSVTREAGPTSAFVNVKALCNAGEVVLSGGFSISGGAQATSRVVENSPLEAADEGRAGWTSTAVFEGGYGKKGQTVALTTFAVCAEVPVR</sequence>
<gene>
    <name evidence="1" type="ORF">BE18_23135</name>
</gene>
<name>A0A150SGW5_SORCE</name>
<dbReference type="EMBL" id="JEMC01001411">
    <property type="protein sequence ID" value="KYF97412.1"/>
    <property type="molecule type" value="Genomic_DNA"/>
</dbReference>
<dbReference type="Proteomes" id="UP000075515">
    <property type="component" value="Unassembled WGS sequence"/>
</dbReference>